<evidence type="ECO:0000313" key="3">
    <source>
        <dbReference type="Proteomes" id="UP000244773"/>
    </source>
</evidence>
<dbReference type="EMBL" id="KY322437">
    <property type="protein sequence ID" value="AUF82543.1"/>
    <property type="molecule type" value="Genomic_DNA"/>
</dbReference>
<organism evidence="2">
    <name type="scientific">Tetraselmis virus 1</name>
    <dbReference type="NCBI Taxonomy" id="2060617"/>
    <lineage>
        <taxon>Viruses</taxon>
        <taxon>Varidnaviria</taxon>
        <taxon>Bamfordvirae</taxon>
        <taxon>Nucleocytoviricota</taxon>
        <taxon>Megaviricetes</taxon>
        <taxon>Imitervirales</taxon>
        <taxon>Allomimiviridae</taxon>
        <taxon>Oceanusvirus</taxon>
        <taxon>Oceanusvirus kaneohense</taxon>
    </lineage>
</organism>
<evidence type="ECO:0000256" key="1">
    <source>
        <dbReference type="SAM" id="MobiDB-lite"/>
    </source>
</evidence>
<dbReference type="GO" id="GO:0008233">
    <property type="term" value="F:peptidase activity"/>
    <property type="evidence" value="ECO:0007669"/>
    <property type="project" value="UniProtKB-KW"/>
</dbReference>
<feature type="compositionally biased region" description="Polar residues" evidence="1">
    <location>
        <begin position="7"/>
        <end position="19"/>
    </location>
</feature>
<gene>
    <name evidence="2" type="ORF">TetV_461</name>
</gene>
<reference evidence="2" key="1">
    <citation type="journal article" date="2018" name="Virology">
        <title>A giant virus infecting green algae encodes key fermentation genes.</title>
        <authorList>
            <person name="Schvarcz C.R."/>
            <person name="Steward G.F."/>
        </authorList>
    </citation>
    <scope>NUCLEOTIDE SEQUENCE [LARGE SCALE GENOMIC DNA]</scope>
</reference>
<keyword evidence="3" id="KW-1185">Reference proteome</keyword>
<dbReference type="SUPFAM" id="SSF54001">
    <property type="entry name" value="Cysteine proteinases"/>
    <property type="match status" value="1"/>
</dbReference>
<dbReference type="Gene3D" id="3.40.395.10">
    <property type="entry name" value="Adenoviral Proteinase, Chain A"/>
    <property type="match status" value="1"/>
</dbReference>
<accession>A0A2P0VNR2</accession>
<evidence type="ECO:0000313" key="2">
    <source>
        <dbReference type="EMBL" id="AUF82543.1"/>
    </source>
</evidence>
<dbReference type="Proteomes" id="UP000244773">
    <property type="component" value="Segment"/>
</dbReference>
<dbReference type="InterPro" id="IPR038765">
    <property type="entry name" value="Papain-like_cys_pep_sf"/>
</dbReference>
<protein>
    <submittedName>
        <fullName evidence="2">Putative cysteine protease</fullName>
    </submittedName>
</protein>
<name>A0A2P0VNR2_9VIRU</name>
<feature type="region of interest" description="Disordered" evidence="1">
    <location>
        <begin position="1"/>
        <end position="32"/>
    </location>
</feature>
<feature type="compositionally biased region" description="Low complexity" evidence="1">
    <location>
        <begin position="20"/>
        <end position="32"/>
    </location>
</feature>
<proteinExistence type="predicted"/>
<sequence>MTKKTKTNSPRATRAATPTSNINKCSSNRSSSECGSCFNMSELREIQKSLKTNHNIEVKGKSYKTLYNSIVSNLACKKDRCVIKKLNMDRKLKNKLEDVLIPEAPLSWVKDPTSWLSNIDIEKKVKEFTRKKRYNFLGVFPMDFEHLYEGNCVSREVCAYSPLEDRSKGISKFIMVLNTDYHDSSGSHWVFLIGYTRPTDPKYGIYYYDSNGKPPTRDVDNFVTRISEMLYEKDNTIIPYTYNDISHQRSNTECGMFCISMIDIMINTPRSFSMACEKMDGDRRMIENRSIYFEIPM</sequence>
<dbReference type="GO" id="GO:0006508">
    <property type="term" value="P:proteolysis"/>
    <property type="evidence" value="ECO:0007669"/>
    <property type="project" value="UniProtKB-KW"/>
</dbReference>
<keyword evidence="2" id="KW-0378">Hydrolase</keyword>
<keyword evidence="2" id="KW-0645">Protease</keyword>